<feature type="region of interest" description="Disordered" evidence="1">
    <location>
        <begin position="56"/>
        <end position="81"/>
    </location>
</feature>
<dbReference type="AlphaFoldDB" id="A0A2J7WXR0"/>
<dbReference type="OrthoDB" id="27601at2759"/>
<keyword evidence="4" id="KW-1185">Reference proteome</keyword>
<evidence type="ECO:0000259" key="2">
    <source>
        <dbReference type="Pfam" id="PF01702"/>
    </source>
</evidence>
<evidence type="ECO:0000313" key="4">
    <source>
        <dbReference type="Proteomes" id="UP000236333"/>
    </source>
</evidence>
<dbReference type="Pfam" id="PF01702">
    <property type="entry name" value="TGT"/>
    <property type="match status" value="1"/>
</dbReference>
<protein>
    <submittedName>
        <fullName evidence="3">Queuine tRNA-ribosyltransferase subunit QTRTD1</fullName>
    </submittedName>
</protein>
<dbReference type="InterPro" id="IPR050852">
    <property type="entry name" value="Queuine_tRNA-ribosyltrfase"/>
</dbReference>
<evidence type="ECO:0000313" key="3">
    <source>
        <dbReference type="EMBL" id="PNG68212.1"/>
    </source>
</evidence>
<proteinExistence type="predicted"/>
<dbReference type="SUPFAM" id="SSF51713">
    <property type="entry name" value="tRNA-guanine transglycosylase"/>
    <property type="match status" value="1"/>
</dbReference>
<dbReference type="PANTHER" id="PTHR46064:SF1">
    <property type="entry name" value="QUEUINE TRNA-RIBOSYLTRANSFERASE ACCESSORY SUBUNIT 2"/>
    <property type="match status" value="1"/>
</dbReference>
<feature type="compositionally biased region" description="Low complexity" evidence="1">
    <location>
        <begin position="56"/>
        <end position="74"/>
    </location>
</feature>
<dbReference type="PANTHER" id="PTHR46064">
    <property type="entry name" value="QUEUINE TRNA-RIBOSYLTRANSFERASE ACCESSORY SUBUNIT 2"/>
    <property type="match status" value="1"/>
</dbReference>
<gene>
    <name evidence="3" type="ORF">TSOC_015418</name>
</gene>
<organism evidence="3 4">
    <name type="scientific">Tetrabaena socialis</name>
    <dbReference type="NCBI Taxonomy" id="47790"/>
    <lineage>
        <taxon>Eukaryota</taxon>
        <taxon>Viridiplantae</taxon>
        <taxon>Chlorophyta</taxon>
        <taxon>core chlorophytes</taxon>
        <taxon>Chlorophyceae</taxon>
        <taxon>CS clade</taxon>
        <taxon>Chlamydomonadales</taxon>
        <taxon>Tetrabaenaceae</taxon>
        <taxon>Tetrabaena</taxon>
    </lineage>
</organism>
<evidence type="ECO:0000256" key="1">
    <source>
        <dbReference type="SAM" id="MobiDB-lite"/>
    </source>
</evidence>
<dbReference type="EMBL" id="PGGS01005373">
    <property type="protein sequence ID" value="PNG68212.1"/>
    <property type="molecule type" value="Genomic_DNA"/>
</dbReference>
<feature type="domain" description="tRNA-guanine(15) transglycosylase-like" evidence="2">
    <location>
        <begin position="3"/>
        <end position="63"/>
    </location>
</feature>
<reference evidence="3 4" key="1">
    <citation type="journal article" date="2017" name="Mol. Biol. Evol.">
        <title>The 4-celled Tetrabaena socialis nuclear genome reveals the essential components for genetic control of cell number at the origin of multicellularity in the volvocine lineage.</title>
        <authorList>
            <person name="Featherston J."/>
            <person name="Arakaki Y."/>
            <person name="Hanschen E.R."/>
            <person name="Ferris P.J."/>
            <person name="Michod R.E."/>
            <person name="Olson B.J.S.C."/>
            <person name="Nozaki H."/>
            <person name="Durand P.M."/>
        </authorList>
    </citation>
    <scope>NUCLEOTIDE SEQUENCE [LARGE SCALE GENOMIC DNA]</scope>
    <source>
        <strain evidence="3 4">NIES-571</strain>
    </source>
</reference>
<name>A0A2J7WXR0_9CHLO</name>
<feature type="non-terminal residue" evidence="3">
    <location>
        <position position="1"/>
    </location>
</feature>
<comment type="caution">
    <text evidence="3">The sequence shown here is derived from an EMBL/GenBank/DDBJ whole genome shotgun (WGS) entry which is preliminary data.</text>
</comment>
<dbReference type="InterPro" id="IPR036511">
    <property type="entry name" value="TGT-like_sf"/>
</dbReference>
<dbReference type="GO" id="GO:0016740">
    <property type="term" value="F:transferase activity"/>
    <property type="evidence" value="ECO:0007669"/>
    <property type="project" value="UniProtKB-KW"/>
</dbReference>
<dbReference type="Gene3D" id="3.20.20.105">
    <property type="entry name" value="Queuine tRNA-ribosyltransferase-like"/>
    <property type="match status" value="1"/>
</dbReference>
<accession>A0A2J7WXR0</accession>
<dbReference type="Proteomes" id="UP000236333">
    <property type="component" value="Unassembled WGS sequence"/>
</dbReference>
<dbReference type="GO" id="GO:0006400">
    <property type="term" value="P:tRNA modification"/>
    <property type="evidence" value="ECO:0007669"/>
    <property type="project" value="InterPro"/>
</dbReference>
<dbReference type="InterPro" id="IPR002616">
    <property type="entry name" value="tRNA_ribo_trans-like"/>
</dbReference>
<sequence>VGPALYMETIAALKPDLYVTLCDEVTADARPKRVAASTKRTTAWLDTCLQLHEQYSLPQEQQQQQQGQAGQQQPGDGGGPLAGSLLLAALAGGALPAERARAAAAVADKPGVQGARFVLAR</sequence>
<keyword evidence="3" id="KW-0808">Transferase</keyword>